<dbReference type="Gene3D" id="2.60.120.860">
    <property type="match status" value="1"/>
</dbReference>
<feature type="domain" description="Siphovirus-type tail component RIFT-related" evidence="1">
    <location>
        <begin position="29"/>
        <end position="123"/>
    </location>
</feature>
<proteinExistence type="predicted"/>
<evidence type="ECO:0000259" key="2">
    <source>
        <dbReference type="Pfam" id="PF22768"/>
    </source>
</evidence>
<dbReference type="Proteomes" id="UP001241988">
    <property type="component" value="Unassembled WGS sequence"/>
</dbReference>
<name>A0ABU0GSE5_9BACL</name>
<feature type="domain" description="Siphovirus-type tail component C-terminal" evidence="2">
    <location>
        <begin position="416"/>
        <end position="462"/>
    </location>
</feature>
<evidence type="ECO:0000313" key="3">
    <source>
        <dbReference type="EMBL" id="MDQ0427671.1"/>
    </source>
</evidence>
<protein>
    <submittedName>
        <fullName evidence="3">Phage tail component-like protein</fullName>
    </submittedName>
</protein>
<comment type="caution">
    <text evidence="3">The sequence shown here is derived from an EMBL/GenBank/DDBJ whole genome shotgun (WGS) entry which is preliminary data.</text>
</comment>
<sequence length="480" mass="54684">MEGLGLTFGERRPPFDLRVIEKQIGRIAPIRRKSLVIPGRPGAVPNGYDTDVRPIKVVVDFEAESKQEWLDKLEVLAAWFIREDPEPLVFEQEPGRIYMAEMDGEIETKEIGIYGQVTINFICNDPYVYKGQFATNFIEGVAIVLNNGKVETPPIYEIEVLDSITHLDIFTDKSYLRFGEPAPIENVVYQRQTLILNDSMKSMNNWTTPTEIDNGYIGGTMVATQAGFEATSFGAAIQPLKWQGPAKQRSLPETVQNFRADIPIELLNVTKETGMIEIYFLDALGNTIAKIGMEDVWPTLKKNQGKFQLGNVDNRKLEYHRQADYAPAWNDFKGMLRVHRDGNLFRPYFAQIQPDGKHVWVSQQWSYRDEALQYMAPIAQVKVAIRKWPGTSTSQANMRIKGIKVWRYNDPAEGIPYIANQGDKFVIDTGTGIVTLNGEEREDMKDFFSDFFDIEPGMNTLLLHPFDKLSGKVIIRERSR</sequence>
<gene>
    <name evidence="3" type="ORF">QOZ98_000496</name>
</gene>
<dbReference type="InterPro" id="IPR008841">
    <property type="entry name" value="Siphovirus-type_tail_N"/>
</dbReference>
<keyword evidence="4" id="KW-1185">Reference proteome</keyword>
<dbReference type="RefSeq" id="WP_308785942.1">
    <property type="nucleotide sequence ID" value="NZ_JAUSWB010000001.1"/>
</dbReference>
<dbReference type="NCBIfam" id="TIGR01633">
    <property type="entry name" value="phi3626_gp14_N"/>
    <property type="match status" value="1"/>
</dbReference>
<dbReference type="Gene3D" id="2.40.30.200">
    <property type="match status" value="1"/>
</dbReference>
<dbReference type="InterPro" id="IPR006520">
    <property type="entry name" value="Dit_BPSPP_N"/>
</dbReference>
<dbReference type="InterPro" id="IPR054738">
    <property type="entry name" value="Siphovirus-type_tail_C"/>
</dbReference>
<accession>A0ABU0GSE5</accession>
<dbReference type="Pfam" id="PF05709">
    <property type="entry name" value="Sipho_tail"/>
    <property type="match status" value="1"/>
</dbReference>
<dbReference type="EMBL" id="JAUSWB010000001">
    <property type="protein sequence ID" value="MDQ0427671.1"/>
    <property type="molecule type" value="Genomic_DNA"/>
</dbReference>
<dbReference type="Pfam" id="PF22768">
    <property type="entry name" value="SPP1_Dit"/>
    <property type="match status" value="1"/>
</dbReference>
<organism evidence="3 4">
    <name type="scientific">Planomicrobium stackebrandtii</name>
    <dbReference type="NCBI Taxonomy" id="253160"/>
    <lineage>
        <taxon>Bacteria</taxon>
        <taxon>Bacillati</taxon>
        <taxon>Bacillota</taxon>
        <taxon>Bacilli</taxon>
        <taxon>Bacillales</taxon>
        <taxon>Caryophanaceae</taxon>
        <taxon>Planomicrobium</taxon>
    </lineage>
</organism>
<reference evidence="3 4" key="1">
    <citation type="submission" date="2023-07" db="EMBL/GenBank/DDBJ databases">
        <title>Genomic Encyclopedia of Type Strains, Phase IV (KMG-IV): sequencing the most valuable type-strain genomes for metagenomic binning, comparative biology and taxonomic classification.</title>
        <authorList>
            <person name="Goeker M."/>
        </authorList>
    </citation>
    <scope>NUCLEOTIDE SEQUENCE [LARGE SCALE GENOMIC DNA]</scope>
    <source>
        <strain evidence="3 4">DSM 16419</strain>
    </source>
</reference>
<evidence type="ECO:0000313" key="4">
    <source>
        <dbReference type="Proteomes" id="UP001241988"/>
    </source>
</evidence>
<evidence type="ECO:0000259" key="1">
    <source>
        <dbReference type="Pfam" id="PF05709"/>
    </source>
</evidence>